<organism evidence="2 3">
    <name type="scientific">Drosophila lebanonensis</name>
    <name type="common">Fruit fly</name>
    <name type="synonym">Scaptodrosophila lebanonensis</name>
    <dbReference type="NCBI Taxonomy" id="7225"/>
    <lineage>
        <taxon>Eukaryota</taxon>
        <taxon>Metazoa</taxon>
        <taxon>Ecdysozoa</taxon>
        <taxon>Arthropoda</taxon>
        <taxon>Hexapoda</taxon>
        <taxon>Insecta</taxon>
        <taxon>Pterygota</taxon>
        <taxon>Neoptera</taxon>
        <taxon>Endopterygota</taxon>
        <taxon>Diptera</taxon>
        <taxon>Brachycera</taxon>
        <taxon>Muscomorpha</taxon>
        <taxon>Ephydroidea</taxon>
        <taxon>Drosophilidae</taxon>
        <taxon>Scaptodrosophila</taxon>
    </lineage>
</organism>
<feature type="region of interest" description="Disordered" evidence="1">
    <location>
        <begin position="512"/>
        <end position="848"/>
    </location>
</feature>
<dbReference type="Proteomes" id="UP000504634">
    <property type="component" value="Unplaced"/>
</dbReference>
<feature type="compositionally biased region" description="Basic and acidic residues" evidence="1">
    <location>
        <begin position="573"/>
        <end position="589"/>
    </location>
</feature>
<keyword evidence="2" id="KW-1185">Reference proteome</keyword>
<sequence>MANPLKFHSFQKCIRASKQYRLIRSTNRKVQPRGVVPNHSKPFQLQIRKSSSLTGVGVPNPVPDKSAEKPSQRGKSIRAQYMSKNCETELPKSSAMWHLMVSLETAQKMSTQFQRKQLGNKSTSAIRLNSYYKDSPQKTTPLKRTRPKLVGYVSSTRSSVGMPSKPSKVGSALKLRSKSEAVNNRQPRHLQQQLLNSVNRNPKDPTIGPNNRSSNIHNRMLKIKAMVRPNGELIKTTPRAIRLNTFYRTSKTQLVPCAESCQTLAPAHSAQKTFQSIAEMIRQATNRIFQSPYELQEEDDVVDEKQPCDCEGCQANQIDNIVDPKCDCKWCMANAQTQKSDDSPPCDCDFCQTLAEENPTEDYPPCNCDYCKEGGSADIIGQESEQKSDKDFNIYSCKSSYIDNPYNANEHNSNNFECNCKDCQAAERDFHEQEQEEGSNEYMESDSACPHTETQWGPASKLAEKIKSFLSEEEKNLKDLCHKFNFLQSGEKEVVEPCKTQPKASIKTMAATSYKASPTPTEPNKALSLNQRKCPESDSLQKKFHTRVYEKPRYYHMPDNSCARQTITGHSSQKTEKLIKDPQQRKDGRQTITGHSSQKTEKLIKDQQQKKDDRQTVAGKSSQKTENLIKDQQQKKDDRQTFGGHSSQKTDKLIKDPQQKKDGNQSVSGYSSQKTEKMIKDQQQKKDDRQTVGGHSSQKTEKLIKDPQKKKDDRQTIAGHSSQKTEKLIKDQQQKKDNRQIAEGHSSQKTEKLIKNQQQKNDDRQTVGGHCSQKTEKLIKDPQKKKDDRQTIAGHSSQKTEKLIKDQQQKRDGTDIVRAVRSRTCDNSVPKRGLSTGREGVQENKDGGDTDATLNINIKVALDAKEVTKALGKMRQSCAEQRTTLNPVAENRTIEMTPKSVSISGIIAPPTHGKCTELAEAPLEFDANALSPQRESSRSRSVEKPNNFCLDADSESKRVQSLKVLNPSRCQAVKVPEILPNMAPENDDNCMPRCIIKLEPIIELNDEPMSHKLAPETVNPVTRKDLHGCLERCSMLPQTLNGVSEGKKKQQDASTTNTLGLPKTTTTSREDLRALSLGPKRGSWEDLLGLNHRLRKSHITSADPQTALIAFPTKNIAPASTDKARPRFPFHGSTTNDGNMCGKISVFNAPADSIPNRVYCKKSAEDCREEEDADMSVDLADCPSEEDMERINQCANALVESLTTGCVPDSPVVRDIFKTTEALDKFINECKKDSAFAYILPQKEEKPVYEEMLEDDAYALIDEPEPPKDLMLDNATECNNAGISCAELCYLDSDDMNNVEYEDNGNHDFLLTAEAVDSFLNEYQKYADSLSPDNDQAAESPLCEMIPSNLQCPENEVTVPVPETKSKMPVTNIIEHTKISIKGNDQEAKEQHHCAESEEQEAKNGKDLAHSPKAMPQFLSKSKGCINLQMGVNSMVGSAETKTVATILQNDGQAVEITIERKVESSAIESNTQGD</sequence>
<evidence type="ECO:0000256" key="1">
    <source>
        <dbReference type="SAM" id="MobiDB-lite"/>
    </source>
</evidence>
<feature type="compositionally biased region" description="Basic and acidic residues" evidence="1">
    <location>
        <begin position="533"/>
        <end position="553"/>
    </location>
</feature>
<feature type="compositionally biased region" description="Basic and acidic residues" evidence="1">
    <location>
        <begin position="698"/>
        <end position="715"/>
    </location>
</feature>
<name>A0A6J2TYN9_DROLE</name>
<proteinExistence type="predicted"/>
<reference evidence="3" key="1">
    <citation type="submission" date="2025-08" db="UniProtKB">
        <authorList>
            <consortium name="RefSeq"/>
        </authorList>
    </citation>
    <scope>IDENTIFICATION</scope>
    <source>
        <strain evidence="3">11010-0011.00</strain>
        <tissue evidence="3">Whole body</tissue>
    </source>
</reference>
<evidence type="ECO:0000313" key="2">
    <source>
        <dbReference type="Proteomes" id="UP000504634"/>
    </source>
</evidence>
<feature type="compositionally biased region" description="Basic and acidic residues" evidence="1">
    <location>
        <begin position="674"/>
        <end position="690"/>
    </location>
</feature>
<feature type="region of interest" description="Disordered" evidence="1">
    <location>
        <begin position="51"/>
        <end position="76"/>
    </location>
</feature>
<feature type="compositionally biased region" description="Polar residues" evidence="1">
    <location>
        <begin position="664"/>
        <end position="673"/>
    </location>
</feature>
<dbReference type="GeneID" id="115628704"/>
<feature type="compositionally biased region" description="Basic and acidic residues" evidence="1">
    <location>
        <begin position="773"/>
        <end position="790"/>
    </location>
</feature>
<feature type="compositionally biased region" description="Basic and acidic residues" evidence="1">
    <location>
        <begin position="648"/>
        <end position="663"/>
    </location>
</feature>
<dbReference type="RefSeq" id="XP_030380745.1">
    <property type="nucleotide sequence ID" value="XM_030524885.1"/>
</dbReference>
<feature type="region of interest" description="Disordered" evidence="1">
    <location>
        <begin position="1042"/>
        <end position="1068"/>
    </location>
</feature>
<evidence type="ECO:0000313" key="3">
    <source>
        <dbReference type="RefSeq" id="XP_030380745.1"/>
    </source>
</evidence>
<feature type="compositionally biased region" description="Basic and acidic residues" evidence="1">
    <location>
        <begin position="627"/>
        <end position="640"/>
    </location>
</feature>
<gene>
    <name evidence="3" type="primary">LOC115628704</name>
</gene>
<feature type="compositionally biased region" description="Basic and acidic residues" evidence="1">
    <location>
        <begin position="598"/>
        <end position="615"/>
    </location>
</feature>
<feature type="compositionally biased region" description="Basic and acidic residues" evidence="1">
    <location>
        <begin position="798"/>
        <end position="815"/>
    </location>
</feature>
<feature type="compositionally biased region" description="Basic and acidic residues" evidence="1">
    <location>
        <begin position="723"/>
        <end position="765"/>
    </location>
</feature>
<feature type="compositionally biased region" description="Low complexity" evidence="1">
    <location>
        <begin position="1055"/>
        <end position="1067"/>
    </location>
</feature>
<protein>
    <submittedName>
        <fullName evidence="3">Uncharacterized protein LOC115628704 isoform X1</fullName>
    </submittedName>
</protein>
<feature type="region of interest" description="Disordered" evidence="1">
    <location>
        <begin position="431"/>
        <end position="457"/>
    </location>
</feature>
<accession>A0A6J2TYN9</accession>
<feature type="compositionally biased region" description="Polar residues" evidence="1">
    <location>
        <begin position="562"/>
        <end position="572"/>
    </location>
</feature>